<proteinExistence type="predicted"/>
<reference evidence="1 2" key="1">
    <citation type="journal article" date="2022" name="Nat. Ecol. Evol.">
        <title>A masculinizing supergene underlies an exaggerated male reproductive morph in a spider.</title>
        <authorList>
            <person name="Hendrickx F."/>
            <person name="De Corte Z."/>
            <person name="Sonet G."/>
            <person name="Van Belleghem S.M."/>
            <person name="Kostlbacher S."/>
            <person name="Vangestel C."/>
        </authorList>
    </citation>
    <scope>NUCLEOTIDE SEQUENCE [LARGE SCALE GENOMIC DNA]</scope>
    <source>
        <strain evidence="1">W744_W776</strain>
    </source>
</reference>
<name>A0AAV6VM32_9ARAC</name>
<accession>A0AAV6VM32</accession>
<organism evidence="1 2">
    <name type="scientific">Oedothorax gibbosus</name>
    <dbReference type="NCBI Taxonomy" id="931172"/>
    <lineage>
        <taxon>Eukaryota</taxon>
        <taxon>Metazoa</taxon>
        <taxon>Ecdysozoa</taxon>
        <taxon>Arthropoda</taxon>
        <taxon>Chelicerata</taxon>
        <taxon>Arachnida</taxon>
        <taxon>Araneae</taxon>
        <taxon>Araneomorphae</taxon>
        <taxon>Entelegynae</taxon>
        <taxon>Araneoidea</taxon>
        <taxon>Linyphiidae</taxon>
        <taxon>Erigoninae</taxon>
        <taxon>Oedothorax</taxon>
    </lineage>
</organism>
<sequence>MPSKVYETRHKRRLRYTKNKSCDVSSKCFENNVSGKKRHLETVPEINKRKSYYNEDSVVKNVPIVQLTDVTRESPYQPISNSAKESKNKRLLEKNLSSSLKLLYDITRANKHINEIQKAICTSEADSLQVFSEEYKKNGNSFVVHGVKYLNEDEISAEYHKGLLSLKRKITDTPSNICLPLPLDPCKIT</sequence>
<keyword evidence="2" id="KW-1185">Reference proteome</keyword>
<gene>
    <name evidence="1" type="ORF">JTE90_021329</name>
</gene>
<dbReference type="EMBL" id="JAFNEN010000053">
    <property type="protein sequence ID" value="KAG8197599.1"/>
    <property type="molecule type" value="Genomic_DNA"/>
</dbReference>
<dbReference type="Proteomes" id="UP000827092">
    <property type="component" value="Unassembled WGS sequence"/>
</dbReference>
<dbReference type="AlphaFoldDB" id="A0AAV6VM32"/>
<evidence type="ECO:0000313" key="2">
    <source>
        <dbReference type="Proteomes" id="UP000827092"/>
    </source>
</evidence>
<evidence type="ECO:0000313" key="1">
    <source>
        <dbReference type="EMBL" id="KAG8197599.1"/>
    </source>
</evidence>
<comment type="caution">
    <text evidence="1">The sequence shown here is derived from an EMBL/GenBank/DDBJ whole genome shotgun (WGS) entry which is preliminary data.</text>
</comment>
<protein>
    <submittedName>
        <fullName evidence="1">Uncharacterized protein</fullName>
    </submittedName>
</protein>